<accession>A0ABN9VA95</accession>
<comment type="caution">
    <text evidence="1">The sequence shown here is derived from an EMBL/GenBank/DDBJ whole genome shotgun (WGS) entry which is preliminary data.</text>
</comment>
<evidence type="ECO:0000313" key="1">
    <source>
        <dbReference type="EMBL" id="CAK0869756.1"/>
    </source>
</evidence>
<evidence type="ECO:0008006" key="3">
    <source>
        <dbReference type="Google" id="ProtNLM"/>
    </source>
</evidence>
<proteinExistence type="predicted"/>
<sequence length="107" mass="11942">MAPPVRSALLLAAVPVRVCVRVVVWVLSIGLRCLLQYCHSVLSWLPMNPWPGAGDKRKARLLGLPRGVFAGDHLAPCRRRRVNTSDTAEARNLSRTAHVDILKYDYL</sequence>
<keyword evidence="2" id="KW-1185">Reference proteome</keyword>
<dbReference type="EMBL" id="CAUYUJ010016882">
    <property type="protein sequence ID" value="CAK0869756.1"/>
    <property type="molecule type" value="Genomic_DNA"/>
</dbReference>
<evidence type="ECO:0000313" key="2">
    <source>
        <dbReference type="Proteomes" id="UP001189429"/>
    </source>
</evidence>
<name>A0ABN9VA95_9DINO</name>
<protein>
    <recommendedName>
        <fullName evidence="3">Secreted protein</fullName>
    </recommendedName>
</protein>
<gene>
    <name evidence="1" type="ORF">PCOR1329_LOCUS56012</name>
</gene>
<organism evidence="1 2">
    <name type="scientific">Prorocentrum cordatum</name>
    <dbReference type="NCBI Taxonomy" id="2364126"/>
    <lineage>
        <taxon>Eukaryota</taxon>
        <taxon>Sar</taxon>
        <taxon>Alveolata</taxon>
        <taxon>Dinophyceae</taxon>
        <taxon>Prorocentrales</taxon>
        <taxon>Prorocentraceae</taxon>
        <taxon>Prorocentrum</taxon>
    </lineage>
</organism>
<dbReference type="Proteomes" id="UP001189429">
    <property type="component" value="Unassembled WGS sequence"/>
</dbReference>
<reference evidence="1" key="1">
    <citation type="submission" date="2023-10" db="EMBL/GenBank/DDBJ databases">
        <authorList>
            <person name="Chen Y."/>
            <person name="Shah S."/>
            <person name="Dougan E. K."/>
            <person name="Thang M."/>
            <person name="Chan C."/>
        </authorList>
    </citation>
    <scope>NUCLEOTIDE SEQUENCE [LARGE SCALE GENOMIC DNA]</scope>
</reference>